<dbReference type="RefSeq" id="WP_047847646.1">
    <property type="nucleotide sequence ID" value="NZ_AEJF01000102.1"/>
</dbReference>
<evidence type="ECO:0000313" key="2">
    <source>
        <dbReference type="Proteomes" id="UP000035963"/>
    </source>
</evidence>
<sequence>MNAKLVSLSAPFISRDASLWFSAYGFGWGYCAFSIPIEAVCEYLGAADASTKQLMLAFELSRNRISKVVKQVEIPETGERVILDRLDQ</sequence>
<evidence type="ECO:0000313" key="1">
    <source>
        <dbReference type="EMBL" id="KLU25189.1"/>
    </source>
</evidence>
<gene>
    <name evidence="1" type="ORF">EOS_15995</name>
</gene>
<dbReference type="OrthoDB" id="9007104at2"/>
<accession>A0A0J1CX94</accession>
<dbReference type="Proteomes" id="UP000035963">
    <property type="component" value="Unassembled WGS sequence"/>
</dbReference>
<name>A0A0J1CX94_9BURK</name>
<protein>
    <submittedName>
        <fullName evidence="1">Uncharacterized protein</fullName>
    </submittedName>
</protein>
<reference evidence="1 2" key="1">
    <citation type="journal article" date="2015" name="Genome Announc.">
        <title>Draft Genome Sequence of Burkholderia sp. Strain PML1(12), an Ectomycorrhizosphere-Inhabiting Bacterium with Effective Mineral-Weathering Ability.</title>
        <authorList>
            <person name="Uroz S."/>
            <person name="Oger P."/>
        </authorList>
    </citation>
    <scope>NUCLEOTIDE SEQUENCE [LARGE SCALE GENOMIC DNA]</scope>
    <source>
        <strain evidence="2">PML1(12)</strain>
    </source>
</reference>
<dbReference type="EMBL" id="AEJF01000102">
    <property type="protein sequence ID" value="KLU25189.1"/>
    <property type="molecule type" value="Genomic_DNA"/>
</dbReference>
<organism evidence="1 2">
    <name type="scientific">Caballeronia mineralivorans PML1(12)</name>
    <dbReference type="NCBI Taxonomy" id="908627"/>
    <lineage>
        <taxon>Bacteria</taxon>
        <taxon>Pseudomonadati</taxon>
        <taxon>Pseudomonadota</taxon>
        <taxon>Betaproteobacteria</taxon>
        <taxon>Burkholderiales</taxon>
        <taxon>Burkholderiaceae</taxon>
        <taxon>Caballeronia</taxon>
    </lineage>
</organism>
<dbReference type="AlphaFoldDB" id="A0A0J1CX94"/>
<comment type="caution">
    <text evidence="1">The sequence shown here is derived from an EMBL/GenBank/DDBJ whole genome shotgun (WGS) entry which is preliminary data.</text>
</comment>
<keyword evidence="2" id="KW-1185">Reference proteome</keyword>
<proteinExistence type="predicted"/>
<dbReference type="PATRIC" id="fig|908627.4.peg.3570"/>